<name>A0ABT8L2G1_9BACT</name>
<dbReference type="Gene3D" id="3.40.30.40">
    <property type="entry name" value="Perfringolysin"/>
    <property type="match status" value="1"/>
</dbReference>
<dbReference type="PRINTS" id="PR01400">
    <property type="entry name" value="TACYTOLYSIN"/>
</dbReference>
<dbReference type="Gene3D" id="3.30.1040.20">
    <property type="match status" value="1"/>
</dbReference>
<keyword evidence="2" id="KW-1185">Reference proteome</keyword>
<gene>
    <name evidence="1" type="ORF">QQ020_07760</name>
</gene>
<protein>
    <submittedName>
        <fullName evidence="1">Thiol-activated cytolysin family protein</fullName>
    </submittedName>
</protein>
<evidence type="ECO:0000313" key="1">
    <source>
        <dbReference type="EMBL" id="MDN5211942.1"/>
    </source>
</evidence>
<sequence>MRLYAIIFAFAFLLCACQKDDDVGSTNQTFDEGVRSLSFLDQPEPMDEPKELEVVEEPAVEDGYECSVKSYEAAAEYNEMLLLDPASDVIYPGAVIVGESIATGEYIPIVAARKPLSLSVSLQNIEGSPKATIEDPSLSNVRVAINEILSSNVTGGTPAKVSFEVEEVHSQSQLSLALGANYKSALADVSGSFDFSQEDVRSRVVVKFIQAYYTIDIDLPSTPSDLFSELPNLNSLGDVSPMYVSTITYGRMVLFTAESSSSTTMLEASLKAAFESGAQSGEINVSSEYKKVIENAKIQATIIGGSGGDAVGAVDGITGLKQYILGGGDYTKDSPGAPLSYKLRYLKDNSIGNIVLATKYNVRSCERVAFSYRVTAKRIFVNDDGEAGPGDFYGYLATWSSQANNRSTLWQKAEKNNVQIETNNSFPIDESKQWTFVKPDRNKDYISVGGHMWEDSGIHERDLGFERKKFTLNSIPSGPIAVIFTKADTRITVYYEIKPLF</sequence>
<proteinExistence type="predicted"/>
<dbReference type="Pfam" id="PF01289">
    <property type="entry name" value="Thiol_cytolysin"/>
    <property type="match status" value="1"/>
</dbReference>
<dbReference type="Proteomes" id="UP001172083">
    <property type="component" value="Unassembled WGS sequence"/>
</dbReference>
<dbReference type="RefSeq" id="WP_346757269.1">
    <property type="nucleotide sequence ID" value="NZ_JAUJEB010000001.1"/>
</dbReference>
<dbReference type="InterPro" id="IPR036363">
    <property type="entry name" value="Thiol_cytolysin_ab_sf"/>
</dbReference>
<dbReference type="Gene3D" id="3.90.840.10">
    <property type="entry name" value="Thiol-activated cytolysin superfamily/Thiol-activated cytolysin, alpha-beta domain"/>
    <property type="match status" value="1"/>
</dbReference>
<dbReference type="PROSITE" id="PS51257">
    <property type="entry name" value="PROKAR_LIPOPROTEIN"/>
    <property type="match status" value="1"/>
</dbReference>
<accession>A0ABT8L2G1</accession>
<dbReference type="SUPFAM" id="SSF56978">
    <property type="entry name" value="Perfringolysin"/>
    <property type="match status" value="1"/>
</dbReference>
<comment type="caution">
    <text evidence="1">The sequence shown here is derived from an EMBL/GenBank/DDBJ whole genome shotgun (WGS) entry which is preliminary data.</text>
</comment>
<evidence type="ECO:0000313" key="2">
    <source>
        <dbReference type="Proteomes" id="UP001172083"/>
    </source>
</evidence>
<dbReference type="EMBL" id="JAUJEB010000001">
    <property type="protein sequence ID" value="MDN5211942.1"/>
    <property type="molecule type" value="Genomic_DNA"/>
</dbReference>
<dbReference type="InterPro" id="IPR036359">
    <property type="entry name" value="Thiol_cytolysin_sf"/>
</dbReference>
<organism evidence="1 2">
    <name type="scientific">Agaribacillus aureus</name>
    <dbReference type="NCBI Taxonomy" id="3051825"/>
    <lineage>
        <taxon>Bacteria</taxon>
        <taxon>Pseudomonadati</taxon>
        <taxon>Bacteroidota</taxon>
        <taxon>Cytophagia</taxon>
        <taxon>Cytophagales</taxon>
        <taxon>Splendidivirgaceae</taxon>
        <taxon>Agaribacillus</taxon>
    </lineage>
</organism>
<dbReference type="InterPro" id="IPR001869">
    <property type="entry name" value="Thiol_cytolysin"/>
</dbReference>
<reference evidence="1" key="1">
    <citation type="submission" date="2023-06" db="EMBL/GenBank/DDBJ databases">
        <title>Genomic of Agaribacillus aureum.</title>
        <authorList>
            <person name="Wang G."/>
        </authorList>
    </citation>
    <scope>NUCLEOTIDE SEQUENCE</scope>
    <source>
        <strain evidence="1">BMA12</strain>
    </source>
</reference>